<feature type="region of interest" description="Disordered" evidence="1">
    <location>
        <begin position="213"/>
        <end position="245"/>
    </location>
</feature>
<proteinExistence type="predicted"/>
<feature type="compositionally biased region" description="Low complexity" evidence="1">
    <location>
        <begin position="213"/>
        <end position="225"/>
    </location>
</feature>
<keyword evidence="2" id="KW-0472">Membrane</keyword>
<keyword evidence="4" id="KW-1185">Reference proteome</keyword>
<keyword evidence="2" id="KW-1133">Transmembrane helix</keyword>
<accession>A0A9P4UCU6</accession>
<protein>
    <recommendedName>
        <fullName evidence="5">Mid2 domain-containing protein</fullName>
    </recommendedName>
</protein>
<gene>
    <name evidence="3" type="ORF">P171DRAFT_431534</name>
</gene>
<name>A0A9P4UCU6_9PLEO</name>
<feature type="transmembrane region" description="Helical" evidence="2">
    <location>
        <begin position="250"/>
        <end position="274"/>
    </location>
</feature>
<reference evidence="3" key="1">
    <citation type="journal article" date="2020" name="Stud. Mycol.">
        <title>101 Dothideomycetes genomes: a test case for predicting lifestyles and emergence of pathogens.</title>
        <authorList>
            <person name="Haridas S."/>
            <person name="Albert R."/>
            <person name="Binder M."/>
            <person name="Bloem J."/>
            <person name="Labutti K."/>
            <person name="Salamov A."/>
            <person name="Andreopoulos B."/>
            <person name="Baker S."/>
            <person name="Barry K."/>
            <person name="Bills G."/>
            <person name="Bluhm B."/>
            <person name="Cannon C."/>
            <person name="Castanera R."/>
            <person name="Culley D."/>
            <person name="Daum C."/>
            <person name="Ezra D."/>
            <person name="Gonzalez J."/>
            <person name="Henrissat B."/>
            <person name="Kuo A."/>
            <person name="Liang C."/>
            <person name="Lipzen A."/>
            <person name="Lutzoni F."/>
            <person name="Magnuson J."/>
            <person name="Mondo S."/>
            <person name="Nolan M."/>
            <person name="Ohm R."/>
            <person name="Pangilinan J."/>
            <person name="Park H.-J."/>
            <person name="Ramirez L."/>
            <person name="Alfaro M."/>
            <person name="Sun H."/>
            <person name="Tritt A."/>
            <person name="Yoshinaga Y."/>
            <person name="Zwiers L.-H."/>
            <person name="Turgeon B."/>
            <person name="Goodwin S."/>
            <person name="Spatafora J."/>
            <person name="Crous P."/>
            <person name="Grigoriev I."/>
        </authorList>
    </citation>
    <scope>NUCLEOTIDE SEQUENCE</scope>
    <source>
        <strain evidence="3">CBS 690.94</strain>
    </source>
</reference>
<feature type="compositionally biased region" description="Low complexity" evidence="1">
    <location>
        <begin position="233"/>
        <end position="243"/>
    </location>
</feature>
<evidence type="ECO:0000256" key="1">
    <source>
        <dbReference type="SAM" id="MobiDB-lite"/>
    </source>
</evidence>
<comment type="caution">
    <text evidence="3">The sequence shown here is derived from an EMBL/GenBank/DDBJ whole genome shotgun (WGS) entry which is preliminary data.</text>
</comment>
<dbReference type="OrthoDB" id="5985073at2759"/>
<evidence type="ECO:0000313" key="3">
    <source>
        <dbReference type="EMBL" id="KAF2444728.1"/>
    </source>
</evidence>
<evidence type="ECO:0008006" key="5">
    <source>
        <dbReference type="Google" id="ProtNLM"/>
    </source>
</evidence>
<dbReference type="CDD" id="cd12087">
    <property type="entry name" value="TM_EGFR-like"/>
    <property type="match status" value="1"/>
</dbReference>
<evidence type="ECO:0000313" key="4">
    <source>
        <dbReference type="Proteomes" id="UP000799764"/>
    </source>
</evidence>
<evidence type="ECO:0000256" key="2">
    <source>
        <dbReference type="SAM" id="Phobius"/>
    </source>
</evidence>
<dbReference type="Proteomes" id="UP000799764">
    <property type="component" value="Unassembled WGS sequence"/>
</dbReference>
<dbReference type="EMBL" id="MU001500">
    <property type="protein sequence ID" value="KAF2444728.1"/>
    <property type="molecule type" value="Genomic_DNA"/>
</dbReference>
<keyword evidence="2" id="KW-0812">Transmembrane</keyword>
<organism evidence="3 4">
    <name type="scientific">Karstenula rhodostoma CBS 690.94</name>
    <dbReference type="NCBI Taxonomy" id="1392251"/>
    <lineage>
        <taxon>Eukaryota</taxon>
        <taxon>Fungi</taxon>
        <taxon>Dikarya</taxon>
        <taxon>Ascomycota</taxon>
        <taxon>Pezizomycotina</taxon>
        <taxon>Dothideomycetes</taxon>
        <taxon>Pleosporomycetidae</taxon>
        <taxon>Pleosporales</taxon>
        <taxon>Massarineae</taxon>
        <taxon>Didymosphaeriaceae</taxon>
        <taxon>Karstenula</taxon>
    </lineage>
</organism>
<sequence>MAAPHLDIRATTAKPKFAQPTDVIALTSTFTPPSSCFENLLTMLPPASFIWHNEPVPVANLTVAACYPTEFLESYTSVETTNPLGSTIGSSIVPAMSPFACPKNYCTMFAEARNYIACCPSSYQFHAPDTTVDTDRPAYGGTCYSDLPAKTNVPVIGYDEEGDTASKAFSQSASGGQAFAHPIDGWAITSPTIGCPTSSASLTTDKSSSSSFSSSLASSSSSHSSEAGAGVNTSPTPSATASSDGVSTGAIVGASIGGCAALALLVGLVWFLLVRRRKNSTIPKDAYQMPDDFGGPKTYYRSEGATQFNSHEVSAYPPDKVAWRPNEGHGVFEMLADSAQELPAEQVGKPGDAKVMALHAR</sequence>
<dbReference type="AlphaFoldDB" id="A0A9P4UCU6"/>